<dbReference type="InterPro" id="IPR003615">
    <property type="entry name" value="HNH_nuc"/>
</dbReference>
<comment type="caution">
    <text evidence="2">The sequence shown here is derived from an EMBL/GenBank/DDBJ whole genome shotgun (WGS) entry which is preliminary data.</text>
</comment>
<evidence type="ECO:0000259" key="1">
    <source>
        <dbReference type="SMART" id="SM00507"/>
    </source>
</evidence>
<dbReference type="Proteomes" id="UP001201161">
    <property type="component" value="Unassembled WGS sequence"/>
</dbReference>
<protein>
    <submittedName>
        <fullName evidence="2">HNH endonuclease</fullName>
    </submittedName>
</protein>
<feature type="domain" description="HNH nuclease" evidence="1">
    <location>
        <begin position="337"/>
        <end position="389"/>
    </location>
</feature>
<dbReference type="EMBL" id="JAKJHZ010000010">
    <property type="protein sequence ID" value="MCF6379358.1"/>
    <property type="molecule type" value="Genomic_DNA"/>
</dbReference>
<dbReference type="GO" id="GO:0004519">
    <property type="term" value="F:endonuclease activity"/>
    <property type="evidence" value="ECO:0007669"/>
    <property type="project" value="UniProtKB-KW"/>
</dbReference>
<accession>A0ABS9HGW6</accession>
<keyword evidence="2" id="KW-0255">Endonuclease</keyword>
<evidence type="ECO:0000313" key="3">
    <source>
        <dbReference type="Proteomes" id="UP001201161"/>
    </source>
</evidence>
<dbReference type="InterPro" id="IPR003870">
    <property type="entry name" value="DUF222"/>
</dbReference>
<name>A0ABS9HGW6_9ACTN</name>
<organism evidence="2 3">
    <name type="scientific">Nocardioides potassii</name>
    <dbReference type="NCBI Taxonomy" id="2911371"/>
    <lineage>
        <taxon>Bacteria</taxon>
        <taxon>Bacillati</taxon>
        <taxon>Actinomycetota</taxon>
        <taxon>Actinomycetes</taxon>
        <taxon>Propionibacteriales</taxon>
        <taxon>Nocardioidaceae</taxon>
        <taxon>Nocardioides</taxon>
    </lineage>
</organism>
<evidence type="ECO:0000313" key="2">
    <source>
        <dbReference type="EMBL" id="MCF6379358.1"/>
    </source>
</evidence>
<reference evidence="2 3" key="1">
    <citation type="submission" date="2022-01" db="EMBL/GenBank/DDBJ databases">
        <title>Nocardioides sp. nov., an actinomycete isolated from mining soil.</title>
        <authorList>
            <person name="Liu L."/>
        </authorList>
    </citation>
    <scope>NUCLEOTIDE SEQUENCE [LARGE SCALE GENOMIC DNA]</scope>
    <source>
        <strain evidence="2 3">KLBMP 9356</strain>
    </source>
</reference>
<proteinExistence type="predicted"/>
<dbReference type="Gene3D" id="1.10.30.50">
    <property type="match status" value="1"/>
</dbReference>
<keyword evidence="2" id="KW-0540">Nuclease</keyword>
<dbReference type="SMART" id="SM00507">
    <property type="entry name" value="HNHc"/>
    <property type="match status" value="1"/>
</dbReference>
<dbReference type="Pfam" id="PF02720">
    <property type="entry name" value="DUF222"/>
    <property type="match status" value="1"/>
</dbReference>
<dbReference type="CDD" id="cd00085">
    <property type="entry name" value="HNHc"/>
    <property type="match status" value="1"/>
</dbReference>
<sequence length="412" mass="44445">MPSAQLTSIAAVDAWLDQVSHSEAGALSGSEQAALIQELQRIERRVVAARLHVLAAAERSRTATHNGAASTAAWVATLTHADPQAAFREVRLANGVEDSPAVGTSLGRGDISPAHASVIVDASRKLPASITPAQREVVEQTLVEKAQHLSPSRLRKAARRAIGAIEPDATVVDAHEDALLHDEEAGALARTSLTFHDNQDGTVSGRFTLPTLQGHLLRKVIETMTAPRRGRLGASQAHTGPKPEIDWDHARGLAFAELVEHIPTDHLHPAAAATLLVTIDETGLRDRLRAAHLDTGDRISAGEARRLACSAGIMPAVLGTSSIPVDLGRQSRLFTGTQRTGLASRHHTCAADGCERPYSWCELHHWDPWKRGGRSDLVNAVPLCHFHHRRVHDTGFLHARLPDGSIRFSRRT</sequence>
<gene>
    <name evidence="2" type="ORF">L2K70_17230</name>
</gene>
<keyword evidence="3" id="KW-1185">Reference proteome</keyword>
<keyword evidence="2" id="KW-0378">Hydrolase</keyword>
<dbReference type="RefSeq" id="WP_236404302.1">
    <property type="nucleotide sequence ID" value="NZ_JAKJHZ010000010.1"/>
</dbReference>